<sequence>MDSLHNFTGFALQIVRSTRAAGKSKPNNEQSYLHFDS</sequence>
<geneLocation type="plasmid" evidence="1">
    <name>pY47-1</name>
</geneLocation>
<keyword evidence="1" id="KW-0614">Plasmid</keyword>
<protein>
    <submittedName>
        <fullName evidence="1">Uncharacterized protein</fullName>
    </submittedName>
</protein>
<evidence type="ECO:0000313" key="1">
    <source>
        <dbReference type="EMBL" id="ALK43978.1"/>
    </source>
</evidence>
<name>A0A0S1GNC5_AERSA</name>
<reference evidence="1" key="1">
    <citation type="submission" date="2015-07" db="EMBL/GenBank/DDBJ databases">
        <title>The mesophilic/psychrophilic dichotomy of Aeromonas salmonicida.</title>
        <authorList>
            <person name="Vincent A.T."/>
            <person name="Trudel M.V."/>
            <person name="Freschi L."/>
            <person name="Nagar V."/>
            <person name="Levesque R.C."/>
            <person name="Charette S.J."/>
        </authorList>
    </citation>
    <scope>NUCLEOTIDE SEQUENCE</scope>
    <source>
        <strain evidence="1">Y47</strain>
        <plasmid evidence="1">pY47-1</plasmid>
    </source>
</reference>
<organism evidence="1">
    <name type="scientific">Aeromonas salmonicida</name>
    <dbReference type="NCBI Taxonomy" id="645"/>
    <lineage>
        <taxon>Bacteria</taxon>
        <taxon>Pseudomonadati</taxon>
        <taxon>Pseudomonadota</taxon>
        <taxon>Gammaproteobacteria</taxon>
        <taxon>Aeromonadales</taxon>
        <taxon>Aeromonadaceae</taxon>
        <taxon>Aeromonas</taxon>
    </lineage>
</organism>
<dbReference type="AlphaFoldDB" id="A0A0S1GNC5"/>
<dbReference type="EMBL" id="KT334396">
    <property type="protein sequence ID" value="ALK43978.1"/>
    <property type="molecule type" value="Genomic_DNA"/>
</dbReference>
<accession>A0A0S1GNC5</accession>
<proteinExistence type="predicted"/>